<keyword evidence="8 18" id="KW-0812">Transmembrane</keyword>
<evidence type="ECO:0000256" key="14">
    <source>
        <dbReference type="ARBA" id="ARBA00023012"/>
    </source>
</evidence>
<protein>
    <recommendedName>
        <fullName evidence="3">histidine kinase</fullName>
        <ecNumber evidence="3">2.7.13.3</ecNumber>
    </recommendedName>
</protein>
<evidence type="ECO:0000256" key="8">
    <source>
        <dbReference type="ARBA" id="ARBA00022692"/>
    </source>
</evidence>
<dbReference type="InterPro" id="IPR003594">
    <property type="entry name" value="HATPase_dom"/>
</dbReference>
<dbReference type="SUPFAM" id="SSF55874">
    <property type="entry name" value="ATPase domain of HSP90 chaperone/DNA topoisomerase II/histidine kinase"/>
    <property type="match status" value="1"/>
</dbReference>
<dbReference type="eggNOG" id="COG2205">
    <property type="taxonomic scope" value="Bacteria"/>
</dbReference>
<dbReference type="Pfam" id="PF00512">
    <property type="entry name" value="HisKA"/>
    <property type="match status" value="1"/>
</dbReference>
<dbReference type="InterPro" id="IPR008207">
    <property type="entry name" value="Sig_transdc_His_kin_Hpt_dom"/>
</dbReference>
<dbReference type="CDD" id="cd00082">
    <property type="entry name" value="HisKA"/>
    <property type="match status" value="1"/>
</dbReference>
<feature type="transmembrane region" description="Helical" evidence="18">
    <location>
        <begin position="534"/>
        <end position="553"/>
    </location>
</feature>
<dbReference type="InterPro" id="IPR003661">
    <property type="entry name" value="HisK_dim/P_dom"/>
</dbReference>
<gene>
    <name evidence="23" type="primary">evgS</name>
    <name evidence="23" type="ORF">GBAG_0234</name>
</gene>
<dbReference type="InterPro" id="IPR004358">
    <property type="entry name" value="Sig_transdc_His_kin-like_C"/>
</dbReference>
<dbReference type="SMART" id="SM00448">
    <property type="entry name" value="REC"/>
    <property type="match status" value="1"/>
</dbReference>
<feature type="domain" description="Histidine kinase" evidence="20">
    <location>
        <begin position="603"/>
        <end position="823"/>
    </location>
</feature>
<organism evidence="23 24">
    <name type="scientific">Buttiauxella agrestis ATCC 33320</name>
    <dbReference type="NCBI Taxonomy" id="1006004"/>
    <lineage>
        <taxon>Bacteria</taxon>
        <taxon>Pseudomonadati</taxon>
        <taxon>Pseudomonadota</taxon>
        <taxon>Gammaproteobacteria</taxon>
        <taxon>Enterobacterales</taxon>
        <taxon>Enterobacteriaceae</taxon>
        <taxon>Buttiauxella</taxon>
    </lineage>
</organism>
<dbReference type="InterPro" id="IPR049871">
    <property type="entry name" value="BvgS-like_periplasmic2"/>
</dbReference>
<keyword evidence="5" id="KW-0997">Cell inner membrane</keyword>
<dbReference type="PRINTS" id="PR00344">
    <property type="entry name" value="BCTRLSENSOR"/>
</dbReference>
<dbReference type="SUPFAM" id="SSF47384">
    <property type="entry name" value="Homodimeric domain of signal transducing histidine kinase"/>
    <property type="match status" value="1"/>
</dbReference>
<keyword evidence="14" id="KW-0902">Two-component regulatory system</keyword>
<dbReference type="InterPro" id="IPR001789">
    <property type="entry name" value="Sig_transdc_resp-reg_receiver"/>
</dbReference>
<evidence type="ECO:0000256" key="1">
    <source>
        <dbReference type="ARBA" id="ARBA00000085"/>
    </source>
</evidence>
<dbReference type="GO" id="GO:0005886">
    <property type="term" value="C:plasma membrane"/>
    <property type="evidence" value="ECO:0007669"/>
    <property type="project" value="UniProtKB-SubCell"/>
</dbReference>
<keyword evidence="15 18" id="KW-0472">Membrane</keyword>
<evidence type="ECO:0000256" key="2">
    <source>
        <dbReference type="ARBA" id="ARBA00004429"/>
    </source>
</evidence>
<evidence type="ECO:0000256" key="10">
    <source>
        <dbReference type="ARBA" id="ARBA00022741"/>
    </source>
</evidence>
<dbReference type="SMART" id="SM00062">
    <property type="entry name" value="PBPb"/>
    <property type="match status" value="2"/>
</dbReference>
<keyword evidence="12" id="KW-0067">ATP-binding</keyword>
<dbReference type="SUPFAM" id="SSF47226">
    <property type="entry name" value="Histidine-containing phosphotransfer domain, HPT domain"/>
    <property type="match status" value="1"/>
</dbReference>
<dbReference type="GO" id="GO:0005524">
    <property type="term" value="F:ATP binding"/>
    <property type="evidence" value="ECO:0007669"/>
    <property type="project" value="UniProtKB-KW"/>
</dbReference>
<sequence>MRSGLSIYLVALFCLSIFSVPAATHSIELKSNYHPAQLDVRLNAEETRWLAYKTTLTIGTWLPEVSPIDYESGGELYQGVNADYLALLQKNINTKIAIKQYDNEKEALAALSRNEVDTLLTQLSDREEVGSHLLRTSALIKTWPTLVTSLKNTLLPLKSDKQVTVACVRGCSFLDVIKVAFPKAKITFYDSDYQALSSVMSGVNQYFIGNNVTTGNCISKYFSQSLVITHYFNKQEQYNYFVTNQNQPLLRNILERFITSISNETHMRVMQNWLNRGNLSYLNSPIPFSREEEEWLKKHPKVRVLINPNYPPFTLIDSDGELRGIMADLLNIIQLQTGLEFQPVIVNSNREMTEKMKPGQWDMIPAATLSSEPQRFISFSDPLMNVSFVLVTAHRENASLLLAKPQRIAVAAGQILTRDLRKRFPQATWVEIDNVSVAMRMVEEGEVDAAITTELSARYMIDHYYPQNMHYMRLPGMPSASLSFAMARDEPELKSILGKALQAIPPRDILQMTEKWSKISSVQIDTWSLYSKQFYQLVIFALVLIAISLAWGLSLSREVRKRKQSQRELEEQLYLKEALSHELEAEKDKAIQATKAKSRFLASMSHELRTPVSSIVGFLELLSGSDLSASQRKEAIALAGATAQSLLGLIGKILDVDKIESGKYQIAPQWTDLSQLIDLQCHSFDALARQKGIALRCISHLAADQRVLVDPQALRQILTNLVGNALKFTEKGHIQVSARLIPEDEKHGTLVVTVSDTGCGISPEEQEMLFHRYAQARQGREQTGSGLGLVICKELVTLMGGTLELTSRQSQGTTFTITLDVETGRQTLTPTRDTPAALSPLPRLSILIADDNPTNRLLLKRQLNAIGYNVDEACDGEEAEAKILNKPYDLLITDVNMPKKDGLELTASLRRQNQRLQIWGLTASALSQSREQCLQSGMDECLFKPVSVQTLTHELSKLDTGRASPGVTRHLKLSILTENTGGDRKLMNEILETFREASANDLQAVVRSIELDEPQKFLHALHRLHGSAQILEITALQKVCEPFESRRHDALPLEERREALEEIATVMREIEVEIESLMSH</sequence>
<feature type="domain" description="HPt" evidence="22">
    <location>
        <begin position="983"/>
        <end position="1077"/>
    </location>
</feature>
<dbReference type="GO" id="GO:0000155">
    <property type="term" value="F:phosphorelay sensor kinase activity"/>
    <property type="evidence" value="ECO:0007669"/>
    <property type="project" value="InterPro"/>
</dbReference>
<dbReference type="InterPro" id="IPR049870">
    <property type="entry name" value="BvgS-like_periplasmic1"/>
</dbReference>
<evidence type="ECO:0000256" key="3">
    <source>
        <dbReference type="ARBA" id="ARBA00012438"/>
    </source>
</evidence>
<dbReference type="Gene3D" id="1.20.120.160">
    <property type="entry name" value="HPT domain"/>
    <property type="match status" value="1"/>
</dbReference>
<evidence type="ECO:0000256" key="16">
    <source>
        <dbReference type="PROSITE-ProRule" id="PRU00110"/>
    </source>
</evidence>
<proteinExistence type="predicted"/>
<evidence type="ECO:0000256" key="5">
    <source>
        <dbReference type="ARBA" id="ARBA00022519"/>
    </source>
</evidence>
<dbReference type="SMART" id="SM00388">
    <property type="entry name" value="HisKA"/>
    <property type="match status" value="1"/>
</dbReference>
<dbReference type="eggNOG" id="COG2198">
    <property type="taxonomic scope" value="Bacteria"/>
</dbReference>
<dbReference type="PANTHER" id="PTHR43047">
    <property type="entry name" value="TWO-COMPONENT HISTIDINE PROTEIN KINASE"/>
    <property type="match status" value="1"/>
</dbReference>
<comment type="catalytic activity">
    <reaction evidence="1">
        <text>ATP + protein L-histidine = ADP + protein N-phospho-L-histidine.</text>
        <dbReference type="EC" id="2.7.13.3"/>
    </reaction>
</comment>
<dbReference type="InterPro" id="IPR036890">
    <property type="entry name" value="HATPase_C_sf"/>
</dbReference>
<evidence type="ECO:0000313" key="23">
    <source>
        <dbReference type="EMBL" id="KFC84704.1"/>
    </source>
</evidence>
<dbReference type="RefSeq" id="WP_034492600.1">
    <property type="nucleotide sequence ID" value="NZ_JMPI01000006.1"/>
</dbReference>
<dbReference type="CDD" id="cd13705">
    <property type="entry name" value="PBP2_BvgS_D1"/>
    <property type="match status" value="1"/>
</dbReference>
<dbReference type="eggNOG" id="COG0834">
    <property type="taxonomic scope" value="Bacteria"/>
</dbReference>
<dbReference type="Pfam" id="PF02518">
    <property type="entry name" value="HATPase_c"/>
    <property type="match status" value="1"/>
</dbReference>
<evidence type="ECO:0000256" key="4">
    <source>
        <dbReference type="ARBA" id="ARBA00022475"/>
    </source>
</evidence>
<keyword evidence="7 23" id="KW-0808">Transferase</keyword>
<dbReference type="AlphaFoldDB" id="A0A085GLV9"/>
<dbReference type="SMART" id="SM00387">
    <property type="entry name" value="HATPase_c"/>
    <property type="match status" value="1"/>
</dbReference>
<evidence type="ECO:0000313" key="24">
    <source>
        <dbReference type="Proteomes" id="UP000028653"/>
    </source>
</evidence>
<dbReference type="STRING" id="1006004.GBAG_0234"/>
<dbReference type="EC" id="2.7.13.3" evidence="3"/>
<dbReference type="FunFam" id="3.30.565.10:FF:000010">
    <property type="entry name" value="Sensor histidine kinase RcsC"/>
    <property type="match status" value="1"/>
</dbReference>
<dbReference type="Gene3D" id="1.10.287.130">
    <property type="match status" value="1"/>
</dbReference>
<dbReference type="CDD" id="cd13707">
    <property type="entry name" value="PBP2_BvgS_D2"/>
    <property type="match status" value="1"/>
</dbReference>
<reference evidence="23 24" key="1">
    <citation type="submission" date="2014-05" db="EMBL/GenBank/DDBJ databases">
        <title>ATOL: Assembling a taxonomically balanced genome-scale reconstruction of the evolutionary history of the Enterobacteriaceae.</title>
        <authorList>
            <person name="Plunkett G.III."/>
            <person name="Neeno-Eckwall E.C."/>
            <person name="Glasner J.D."/>
            <person name="Perna N.T."/>
        </authorList>
    </citation>
    <scope>NUCLEOTIDE SEQUENCE [LARGE SCALE GENOMIC DNA]</scope>
    <source>
        <strain evidence="23 24">ATCC 33320</strain>
    </source>
</reference>
<dbReference type="OrthoDB" id="9770795at2"/>
<evidence type="ECO:0000256" key="17">
    <source>
        <dbReference type="PROSITE-ProRule" id="PRU00169"/>
    </source>
</evidence>
<evidence type="ECO:0000256" key="19">
    <source>
        <dbReference type="SAM" id="SignalP"/>
    </source>
</evidence>
<feature type="signal peptide" evidence="19">
    <location>
        <begin position="1"/>
        <end position="22"/>
    </location>
</feature>
<evidence type="ECO:0000259" key="22">
    <source>
        <dbReference type="PROSITE" id="PS50894"/>
    </source>
</evidence>
<dbReference type="PROSITE" id="PS50894">
    <property type="entry name" value="HPT"/>
    <property type="match status" value="1"/>
</dbReference>
<comment type="subcellular location">
    <subcellularLocation>
        <location evidence="2">Cell inner membrane</location>
        <topology evidence="2">Multi-pass membrane protein</topology>
    </subcellularLocation>
</comment>
<keyword evidence="6 17" id="KW-0597">Phosphoprotein</keyword>
<evidence type="ECO:0000256" key="11">
    <source>
        <dbReference type="ARBA" id="ARBA00022777"/>
    </source>
</evidence>
<dbReference type="eggNOG" id="COG0784">
    <property type="taxonomic scope" value="Bacteria"/>
</dbReference>
<dbReference type="InterPro" id="IPR011006">
    <property type="entry name" value="CheY-like_superfamily"/>
</dbReference>
<dbReference type="InterPro" id="IPR005467">
    <property type="entry name" value="His_kinase_dom"/>
</dbReference>
<evidence type="ECO:0000256" key="9">
    <source>
        <dbReference type="ARBA" id="ARBA00022729"/>
    </source>
</evidence>
<dbReference type="SUPFAM" id="SSF52172">
    <property type="entry name" value="CheY-like"/>
    <property type="match status" value="1"/>
</dbReference>
<dbReference type="Pfam" id="PF00497">
    <property type="entry name" value="SBP_bac_3"/>
    <property type="match status" value="1"/>
</dbReference>
<dbReference type="Pfam" id="PF00072">
    <property type="entry name" value="Response_reg"/>
    <property type="match status" value="1"/>
</dbReference>
<dbReference type="EMBL" id="JMPI01000006">
    <property type="protein sequence ID" value="KFC84704.1"/>
    <property type="molecule type" value="Genomic_DNA"/>
</dbReference>
<evidence type="ECO:0000259" key="21">
    <source>
        <dbReference type="PROSITE" id="PS50110"/>
    </source>
</evidence>
<keyword evidence="4" id="KW-1003">Cell membrane</keyword>
<keyword evidence="24" id="KW-1185">Reference proteome</keyword>
<dbReference type="PROSITE" id="PS50109">
    <property type="entry name" value="HIS_KIN"/>
    <property type="match status" value="1"/>
</dbReference>
<evidence type="ECO:0000256" key="15">
    <source>
        <dbReference type="ARBA" id="ARBA00023136"/>
    </source>
</evidence>
<feature type="modified residue" description="Phosphohistidine" evidence="16">
    <location>
        <position position="1022"/>
    </location>
</feature>
<dbReference type="PANTHER" id="PTHR43047:SF78">
    <property type="entry name" value="SENSORY_REGULATORY PROTEIN RPFC"/>
    <property type="match status" value="1"/>
</dbReference>
<dbReference type="SUPFAM" id="SSF53850">
    <property type="entry name" value="Periplasmic binding protein-like II"/>
    <property type="match status" value="2"/>
</dbReference>
<dbReference type="CDD" id="cd17546">
    <property type="entry name" value="REC_hyHK_CKI1_RcsC-like"/>
    <property type="match status" value="1"/>
</dbReference>
<keyword evidence="13 18" id="KW-1133">Transmembrane helix</keyword>
<keyword evidence="10" id="KW-0547">Nucleotide-binding</keyword>
<feature type="domain" description="Response regulatory" evidence="21">
    <location>
        <begin position="845"/>
        <end position="959"/>
    </location>
</feature>
<dbReference type="Gene3D" id="3.40.50.2300">
    <property type="match status" value="1"/>
</dbReference>
<dbReference type="PROSITE" id="PS50110">
    <property type="entry name" value="RESPONSE_REGULATORY"/>
    <property type="match status" value="1"/>
</dbReference>
<dbReference type="InterPro" id="IPR001638">
    <property type="entry name" value="Solute-binding_3/MltF_N"/>
</dbReference>
<keyword evidence="9 19" id="KW-0732">Signal</keyword>
<accession>A0A085GLV9</accession>
<dbReference type="Gene3D" id="3.40.190.10">
    <property type="entry name" value="Periplasmic binding protein-like II"/>
    <property type="match status" value="4"/>
</dbReference>
<feature type="chain" id="PRO_5001791439" description="histidine kinase" evidence="19">
    <location>
        <begin position="23"/>
        <end position="1080"/>
    </location>
</feature>
<evidence type="ECO:0000256" key="18">
    <source>
        <dbReference type="SAM" id="Phobius"/>
    </source>
</evidence>
<evidence type="ECO:0000256" key="12">
    <source>
        <dbReference type="ARBA" id="ARBA00022840"/>
    </source>
</evidence>
<keyword evidence="11 23" id="KW-0418">Kinase</keyword>
<dbReference type="InterPro" id="IPR036097">
    <property type="entry name" value="HisK_dim/P_sf"/>
</dbReference>
<dbReference type="Pfam" id="PF01627">
    <property type="entry name" value="Hpt"/>
    <property type="match status" value="1"/>
</dbReference>
<comment type="caution">
    <text evidence="23">The sequence shown here is derived from an EMBL/GenBank/DDBJ whole genome shotgun (WGS) entry which is preliminary data.</text>
</comment>
<dbReference type="Gene3D" id="3.30.565.10">
    <property type="entry name" value="Histidine kinase-like ATPase, C-terminal domain"/>
    <property type="match status" value="1"/>
</dbReference>
<feature type="modified residue" description="4-aspartylphosphate" evidence="17">
    <location>
        <position position="894"/>
    </location>
</feature>
<evidence type="ECO:0000256" key="6">
    <source>
        <dbReference type="ARBA" id="ARBA00022553"/>
    </source>
</evidence>
<evidence type="ECO:0000256" key="13">
    <source>
        <dbReference type="ARBA" id="ARBA00022989"/>
    </source>
</evidence>
<evidence type="ECO:0000256" key="7">
    <source>
        <dbReference type="ARBA" id="ARBA00022679"/>
    </source>
</evidence>
<dbReference type="CDD" id="cd16922">
    <property type="entry name" value="HATPase_EvgS-ArcB-TorS-like"/>
    <property type="match status" value="1"/>
</dbReference>
<name>A0A085GLV9_9ENTR</name>
<evidence type="ECO:0000259" key="20">
    <source>
        <dbReference type="PROSITE" id="PS50109"/>
    </source>
</evidence>
<dbReference type="InterPro" id="IPR036641">
    <property type="entry name" value="HPT_dom_sf"/>
</dbReference>
<dbReference type="Proteomes" id="UP000028653">
    <property type="component" value="Unassembled WGS sequence"/>
</dbReference>